<protein>
    <recommendedName>
        <fullName evidence="1">RNA-directed DNA polymerase</fullName>
        <ecNumber evidence="1">2.7.7.49</ecNumber>
    </recommendedName>
</protein>
<dbReference type="EC" id="2.7.7.49" evidence="1"/>
<dbReference type="SUPFAM" id="SSF56672">
    <property type="entry name" value="DNA/RNA polymerases"/>
    <property type="match status" value="1"/>
</dbReference>
<dbReference type="Pfam" id="PF17921">
    <property type="entry name" value="Integrase_H2C2"/>
    <property type="match status" value="1"/>
</dbReference>
<evidence type="ECO:0000313" key="3">
    <source>
        <dbReference type="EMBL" id="GFR21536.1"/>
    </source>
</evidence>
<dbReference type="EMBL" id="BMAO01008185">
    <property type="protein sequence ID" value="GFR21536.1"/>
    <property type="molecule type" value="Genomic_DNA"/>
</dbReference>
<evidence type="ECO:0000259" key="2">
    <source>
        <dbReference type="Pfam" id="PF17921"/>
    </source>
</evidence>
<name>A0A8X6LSP3_TRICU</name>
<feature type="domain" description="Integrase zinc-binding" evidence="2">
    <location>
        <begin position="51"/>
        <end position="106"/>
    </location>
</feature>
<evidence type="ECO:0000256" key="1">
    <source>
        <dbReference type="ARBA" id="ARBA00012493"/>
    </source>
</evidence>
<dbReference type="GO" id="GO:0003964">
    <property type="term" value="F:RNA-directed DNA polymerase activity"/>
    <property type="evidence" value="ECO:0007669"/>
    <property type="project" value="UniProtKB-EC"/>
</dbReference>
<gene>
    <name evidence="3" type="ORF">TNCT_548011</name>
</gene>
<dbReference type="InterPro" id="IPR043502">
    <property type="entry name" value="DNA/RNA_pol_sf"/>
</dbReference>
<comment type="caution">
    <text evidence="3">The sequence shown here is derived from an EMBL/GenBank/DDBJ whole genome shotgun (WGS) entry which is preliminary data.</text>
</comment>
<dbReference type="InterPro" id="IPR050951">
    <property type="entry name" value="Retrovirus_Pol_polyprotein"/>
</dbReference>
<accession>A0A8X6LSP3</accession>
<proteinExistence type="predicted"/>
<keyword evidence="4" id="KW-1185">Reference proteome</keyword>
<evidence type="ECO:0000313" key="4">
    <source>
        <dbReference type="Proteomes" id="UP000887116"/>
    </source>
</evidence>
<dbReference type="Proteomes" id="UP000887116">
    <property type="component" value="Unassembled WGS sequence"/>
</dbReference>
<dbReference type="Gene3D" id="1.10.340.70">
    <property type="match status" value="1"/>
</dbReference>
<dbReference type="PANTHER" id="PTHR37984:SF5">
    <property type="entry name" value="PROTEIN NYNRIN-LIKE"/>
    <property type="match status" value="1"/>
</dbReference>
<dbReference type="OrthoDB" id="6272026at2759"/>
<reference evidence="3" key="1">
    <citation type="submission" date="2020-07" db="EMBL/GenBank/DDBJ databases">
        <title>Multicomponent nature underlies the extraordinary mechanical properties of spider dragline silk.</title>
        <authorList>
            <person name="Kono N."/>
            <person name="Nakamura H."/>
            <person name="Mori M."/>
            <person name="Yoshida Y."/>
            <person name="Ohtoshi R."/>
            <person name="Malay A.D."/>
            <person name="Moran D.A.P."/>
            <person name="Tomita M."/>
            <person name="Numata K."/>
            <person name="Arakawa K."/>
        </authorList>
    </citation>
    <scope>NUCLEOTIDE SEQUENCE</scope>
</reference>
<dbReference type="PANTHER" id="PTHR37984">
    <property type="entry name" value="PROTEIN CBG26694"/>
    <property type="match status" value="1"/>
</dbReference>
<sequence length="156" mass="17996">MTAEGVKPLPRKVEAIANFPKSDTISQLRRFYSMLNFYRHFLPHVAETPCVPDELHFEVFSSLYNLSYPDIRATKRFIQGRFIWPAMLKDITKWTLCCIACQRSKVQSPTVNPMRPFDPTIESTSMSIWCNKSNKYECGSRNITSSLPAMFSRANC</sequence>
<organism evidence="3 4">
    <name type="scientific">Trichonephila clavata</name>
    <name type="common">Joro spider</name>
    <name type="synonym">Nephila clavata</name>
    <dbReference type="NCBI Taxonomy" id="2740835"/>
    <lineage>
        <taxon>Eukaryota</taxon>
        <taxon>Metazoa</taxon>
        <taxon>Ecdysozoa</taxon>
        <taxon>Arthropoda</taxon>
        <taxon>Chelicerata</taxon>
        <taxon>Arachnida</taxon>
        <taxon>Araneae</taxon>
        <taxon>Araneomorphae</taxon>
        <taxon>Entelegynae</taxon>
        <taxon>Araneoidea</taxon>
        <taxon>Nephilidae</taxon>
        <taxon>Trichonephila</taxon>
    </lineage>
</organism>
<dbReference type="InterPro" id="IPR041588">
    <property type="entry name" value="Integrase_H2C2"/>
</dbReference>
<dbReference type="AlphaFoldDB" id="A0A8X6LSP3"/>